<evidence type="ECO:0000313" key="3">
    <source>
        <dbReference type="EMBL" id="KAB6704168.1"/>
    </source>
</evidence>
<dbReference type="Proteomes" id="UP000470952">
    <property type="component" value="Unassembled WGS sequence"/>
</dbReference>
<dbReference type="Proteomes" id="UP000437380">
    <property type="component" value="Unassembled WGS sequence"/>
</dbReference>
<dbReference type="EMBL" id="WDAG01000002">
    <property type="protein sequence ID" value="KAB6663196.1"/>
    <property type="molecule type" value="Genomic_DNA"/>
</dbReference>
<evidence type="ECO:0000313" key="5">
    <source>
        <dbReference type="Proteomes" id="UP000470777"/>
    </source>
</evidence>
<dbReference type="EMBL" id="WCZV01000001">
    <property type="protein sequence ID" value="KAB6704168.1"/>
    <property type="molecule type" value="Genomic_DNA"/>
</dbReference>
<accession>A0A6I1BXN7</accession>
<dbReference type="RefSeq" id="WP_130085002.1">
    <property type="nucleotide sequence ID" value="NZ_RCXY01000002.1"/>
</dbReference>
<reference evidence="4 5" key="1">
    <citation type="journal article" date="2019" name="Nat. Med.">
        <title>A library of human gut bacterial isolates paired with longitudinal multiomics data enables mechanistic microbiome research.</title>
        <authorList>
            <person name="Poyet M."/>
            <person name="Groussin M."/>
            <person name="Gibbons S.M."/>
            <person name="Avila-Pacheco J."/>
            <person name="Jiang X."/>
            <person name="Kearney S.M."/>
            <person name="Perrotta A.R."/>
            <person name="Berdy B."/>
            <person name="Zhao S."/>
            <person name="Lieberman T.D."/>
            <person name="Swanson P.K."/>
            <person name="Smith M."/>
            <person name="Roesemann S."/>
            <person name="Alexander J.E."/>
            <person name="Rich S.A."/>
            <person name="Livny J."/>
            <person name="Vlamakis H."/>
            <person name="Clish C."/>
            <person name="Bullock K."/>
            <person name="Deik A."/>
            <person name="Scott J."/>
            <person name="Pierce K.A."/>
            <person name="Xavier R.J."/>
            <person name="Alm E.J."/>
        </authorList>
    </citation>
    <scope>NUCLEOTIDE SEQUENCE [LARGE SCALE GENOMIC DNA]</scope>
    <source>
        <strain evidence="3 4">BIOML-A82</strain>
        <strain evidence="2 5">BIOML-A85</strain>
        <strain evidence="1 6">BIOML-A93</strain>
    </source>
</reference>
<organism evidence="3 4">
    <name type="scientific">Phocaeicola vulgatus</name>
    <name type="common">Bacteroides vulgatus</name>
    <dbReference type="NCBI Taxonomy" id="821"/>
    <lineage>
        <taxon>Bacteria</taxon>
        <taxon>Pseudomonadati</taxon>
        <taxon>Bacteroidota</taxon>
        <taxon>Bacteroidia</taxon>
        <taxon>Bacteroidales</taxon>
        <taxon>Bacteroidaceae</taxon>
        <taxon>Phocaeicola</taxon>
    </lineage>
</organism>
<evidence type="ECO:0000313" key="6">
    <source>
        <dbReference type="Proteomes" id="UP000470952"/>
    </source>
</evidence>
<evidence type="ECO:0000313" key="1">
    <source>
        <dbReference type="EMBL" id="KAB6663196.1"/>
    </source>
</evidence>
<dbReference type="EMBL" id="WCZY01000001">
    <property type="protein sequence ID" value="KAB6696953.1"/>
    <property type="molecule type" value="Genomic_DNA"/>
</dbReference>
<protein>
    <submittedName>
        <fullName evidence="3">Uncharacterized protein</fullName>
    </submittedName>
</protein>
<evidence type="ECO:0000313" key="4">
    <source>
        <dbReference type="Proteomes" id="UP000437380"/>
    </source>
</evidence>
<name>A0A6I1BXN7_PHOVU</name>
<dbReference type="Proteomes" id="UP000470777">
    <property type="component" value="Unassembled WGS sequence"/>
</dbReference>
<dbReference type="AlphaFoldDB" id="A0A6I1BXN7"/>
<proteinExistence type="predicted"/>
<evidence type="ECO:0000313" key="2">
    <source>
        <dbReference type="EMBL" id="KAB6696953.1"/>
    </source>
</evidence>
<gene>
    <name evidence="3" type="ORF">GAY17_01140</name>
    <name evidence="1" type="ORF">GAZ76_02070</name>
    <name evidence="2" type="ORF">GAZ92_01140</name>
</gene>
<sequence>MFTDFINRILGAERRSSTPDRLENAEPSVIVKKDSNQTNIPEKYKKDITALERYYDCELSSLTGLSVSLTLQEALAIIPRNRHRVDSYQGLVSFLGREYNIKLIITSNKTKNKED</sequence>
<comment type="caution">
    <text evidence="3">The sequence shown here is derived from an EMBL/GenBank/DDBJ whole genome shotgun (WGS) entry which is preliminary data.</text>
</comment>